<evidence type="ECO:0000313" key="1">
    <source>
        <dbReference type="EMBL" id="MBM9577475.1"/>
    </source>
</evidence>
<reference evidence="1 2" key="1">
    <citation type="submission" date="2021-02" db="EMBL/GenBank/DDBJ databases">
        <title>Leptospira ainlahdjerensis sp. nov., Leptospira ainazelensis sp. nov., Leptospira abararensis sp. nov. and Leptospira chreensis sp. nov., four new species isolated from water sources in Algeria.</title>
        <authorList>
            <person name="Amara Korba A."/>
            <person name="Kainiu M."/>
            <person name="Vincent A.T."/>
            <person name="Mariet J.-F."/>
            <person name="Veyrier F.J."/>
            <person name="Goarant C."/>
            <person name="Picardeau M."/>
        </authorList>
    </citation>
    <scope>NUCLEOTIDE SEQUENCE [LARGE SCALE GENOMIC DNA]</scope>
    <source>
        <strain evidence="1 2">201903070</strain>
    </source>
</reference>
<name>A0ABS2UF22_9LEPT</name>
<dbReference type="Proteomes" id="UP000724686">
    <property type="component" value="Unassembled WGS sequence"/>
</dbReference>
<sequence>METTKDLRDYLFWEVEETLRKFEYDFQVSPEPIQVLRHTYALEIVNRVFATLEKE</sequence>
<organism evidence="1 2">
    <name type="scientific">Leptospira ainlahdjerensis</name>
    <dbReference type="NCBI Taxonomy" id="2810033"/>
    <lineage>
        <taxon>Bacteria</taxon>
        <taxon>Pseudomonadati</taxon>
        <taxon>Spirochaetota</taxon>
        <taxon>Spirochaetia</taxon>
        <taxon>Leptospirales</taxon>
        <taxon>Leptospiraceae</taxon>
        <taxon>Leptospira</taxon>
    </lineage>
</organism>
<comment type="caution">
    <text evidence="1">The sequence shown here is derived from an EMBL/GenBank/DDBJ whole genome shotgun (WGS) entry which is preliminary data.</text>
</comment>
<keyword evidence="2" id="KW-1185">Reference proteome</keyword>
<evidence type="ECO:0000313" key="2">
    <source>
        <dbReference type="Proteomes" id="UP000724686"/>
    </source>
</evidence>
<gene>
    <name evidence="1" type="ORF">JWG45_09955</name>
</gene>
<accession>A0ABS2UF22</accession>
<dbReference type="EMBL" id="JAFFPU010000035">
    <property type="protein sequence ID" value="MBM9577475.1"/>
    <property type="molecule type" value="Genomic_DNA"/>
</dbReference>
<dbReference type="RefSeq" id="WP_205279597.1">
    <property type="nucleotide sequence ID" value="NZ_JAFFPU010000035.1"/>
</dbReference>
<proteinExistence type="predicted"/>
<protein>
    <submittedName>
        <fullName evidence="1">Uncharacterized protein</fullName>
    </submittedName>
</protein>